<keyword evidence="1" id="KW-0812">Transmembrane</keyword>
<keyword evidence="1" id="KW-0472">Membrane</keyword>
<dbReference type="Proteomes" id="UP000252086">
    <property type="component" value="Unassembled WGS sequence"/>
</dbReference>
<evidence type="ECO:0000313" key="3">
    <source>
        <dbReference type="Proteomes" id="UP000252086"/>
    </source>
</evidence>
<dbReference type="EMBL" id="QNRF01000008">
    <property type="protein sequence ID" value="RBO80223.1"/>
    <property type="molecule type" value="Genomic_DNA"/>
</dbReference>
<gene>
    <name evidence="2" type="ORF">DFP76_10886</name>
</gene>
<proteinExistence type="predicted"/>
<sequence length="173" mass="19443">MAKKAIINAVLFQTIWFVCLLMGSFWALLATVCYLVCHHLFIMKNRREWRLISVFLLLGVVVDGSLFRLSVFTSATESWTTFGVPPVWLLCLWVSVATLFAHSLSFLIKRYALAAGFGLIGPTMSYFAGAKMAGITLASPLIYSLLLVAVLWAMILPFGVWLTDKWQLTDRKD</sequence>
<evidence type="ECO:0000256" key="1">
    <source>
        <dbReference type="SAM" id="Phobius"/>
    </source>
</evidence>
<dbReference type="InterPro" id="IPR021306">
    <property type="entry name" value="DUF2878"/>
</dbReference>
<keyword evidence="3" id="KW-1185">Reference proteome</keyword>
<organism evidence="2 3">
    <name type="scientific">Marinomonas aquiplantarum</name>
    <dbReference type="NCBI Taxonomy" id="491951"/>
    <lineage>
        <taxon>Bacteria</taxon>
        <taxon>Pseudomonadati</taxon>
        <taxon>Pseudomonadota</taxon>
        <taxon>Gammaproteobacteria</taxon>
        <taxon>Oceanospirillales</taxon>
        <taxon>Oceanospirillaceae</taxon>
        <taxon>Marinomonas</taxon>
    </lineage>
</organism>
<feature type="transmembrane region" description="Helical" evidence="1">
    <location>
        <begin position="87"/>
        <end position="104"/>
    </location>
</feature>
<keyword evidence="1" id="KW-1133">Transmembrane helix</keyword>
<comment type="caution">
    <text evidence="2">The sequence shown here is derived from an EMBL/GenBank/DDBJ whole genome shotgun (WGS) entry which is preliminary data.</text>
</comment>
<feature type="transmembrane region" description="Helical" evidence="1">
    <location>
        <begin position="141"/>
        <end position="162"/>
    </location>
</feature>
<feature type="transmembrane region" description="Helical" evidence="1">
    <location>
        <begin position="49"/>
        <end position="67"/>
    </location>
</feature>
<dbReference type="AlphaFoldDB" id="A0A366CV81"/>
<dbReference type="OrthoDB" id="21939at2"/>
<feature type="transmembrane region" description="Helical" evidence="1">
    <location>
        <begin position="111"/>
        <end position="129"/>
    </location>
</feature>
<accession>A0A366CV81</accession>
<reference evidence="2 3" key="1">
    <citation type="submission" date="2018-06" db="EMBL/GenBank/DDBJ databases">
        <title>Genomic Encyclopedia of Type Strains, Phase III (KMG-III): the genomes of soil and plant-associated and newly described type strains.</title>
        <authorList>
            <person name="Whitman W."/>
        </authorList>
    </citation>
    <scope>NUCLEOTIDE SEQUENCE [LARGE SCALE GENOMIC DNA]</scope>
    <source>
        <strain evidence="2 3">CECT 7732</strain>
    </source>
</reference>
<dbReference type="Pfam" id="PF11086">
    <property type="entry name" value="DUF2878"/>
    <property type="match status" value="1"/>
</dbReference>
<protein>
    <submittedName>
        <fullName evidence="2">Uncharacterized protein DUF2878</fullName>
    </submittedName>
</protein>
<name>A0A366CV81_9GAMM</name>
<evidence type="ECO:0000313" key="2">
    <source>
        <dbReference type="EMBL" id="RBO80223.1"/>
    </source>
</evidence>
<dbReference type="RefSeq" id="WP_113875306.1">
    <property type="nucleotide sequence ID" value="NZ_QNRF01000008.1"/>
</dbReference>
<feature type="transmembrane region" description="Helical" evidence="1">
    <location>
        <begin position="15"/>
        <end position="37"/>
    </location>
</feature>